<feature type="compositionally biased region" description="Pro residues" evidence="1">
    <location>
        <begin position="45"/>
        <end position="54"/>
    </location>
</feature>
<feature type="region of interest" description="Disordered" evidence="1">
    <location>
        <begin position="26"/>
        <end position="102"/>
    </location>
</feature>
<reference evidence="2" key="1">
    <citation type="submission" date="2017-07" db="EMBL/GenBank/DDBJ databases">
        <title>Taro Niue Genome Assembly and Annotation.</title>
        <authorList>
            <person name="Atibalentja N."/>
            <person name="Keating K."/>
            <person name="Fields C.J."/>
        </authorList>
    </citation>
    <scope>NUCLEOTIDE SEQUENCE</scope>
    <source>
        <strain evidence="2">Niue_2</strain>
        <tissue evidence="2">Leaf</tissue>
    </source>
</reference>
<proteinExistence type="predicted"/>
<name>A0A843TZY1_COLES</name>
<evidence type="ECO:0000313" key="2">
    <source>
        <dbReference type="EMBL" id="MQL73809.1"/>
    </source>
</evidence>
<organism evidence="2 3">
    <name type="scientific">Colocasia esculenta</name>
    <name type="common">Wild taro</name>
    <name type="synonym">Arum esculentum</name>
    <dbReference type="NCBI Taxonomy" id="4460"/>
    <lineage>
        <taxon>Eukaryota</taxon>
        <taxon>Viridiplantae</taxon>
        <taxon>Streptophyta</taxon>
        <taxon>Embryophyta</taxon>
        <taxon>Tracheophyta</taxon>
        <taxon>Spermatophyta</taxon>
        <taxon>Magnoliopsida</taxon>
        <taxon>Liliopsida</taxon>
        <taxon>Araceae</taxon>
        <taxon>Aroideae</taxon>
        <taxon>Colocasieae</taxon>
        <taxon>Colocasia</taxon>
    </lineage>
</organism>
<feature type="non-terminal residue" evidence="2">
    <location>
        <position position="159"/>
    </location>
</feature>
<evidence type="ECO:0000256" key="1">
    <source>
        <dbReference type="SAM" id="MobiDB-lite"/>
    </source>
</evidence>
<dbReference type="Proteomes" id="UP000652761">
    <property type="component" value="Unassembled WGS sequence"/>
</dbReference>
<keyword evidence="3" id="KW-1185">Reference proteome</keyword>
<feature type="non-terminal residue" evidence="2">
    <location>
        <position position="1"/>
    </location>
</feature>
<comment type="caution">
    <text evidence="2">The sequence shown here is derived from an EMBL/GenBank/DDBJ whole genome shotgun (WGS) entry which is preliminary data.</text>
</comment>
<accession>A0A843TZY1</accession>
<dbReference type="AlphaFoldDB" id="A0A843TZY1"/>
<dbReference type="EMBL" id="NMUH01000180">
    <property type="protein sequence ID" value="MQL73809.1"/>
    <property type="molecule type" value="Genomic_DNA"/>
</dbReference>
<evidence type="ECO:0000313" key="3">
    <source>
        <dbReference type="Proteomes" id="UP000652761"/>
    </source>
</evidence>
<protein>
    <submittedName>
        <fullName evidence="2">Uncharacterized protein</fullName>
    </submittedName>
</protein>
<gene>
    <name evidence="2" type="ORF">Taro_006175</name>
</gene>
<sequence>PIPVHPVAFLEDIALFHYPLFLSENRNRNRTGPIRNPRSSSSSSPPNPHPPPPLQLRLASNNNPTPDPSSLRVDLRLRLSSDSVASQAPSPLPERPASSSCSSGTAPCCGYLCSVLMAPHWQELHVHVQISVPYQKMRDYGRTCANLCGLLQAEEMSVA</sequence>
<feature type="compositionally biased region" description="Low complexity" evidence="1">
    <location>
        <begin position="33"/>
        <end position="44"/>
    </location>
</feature>